<dbReference type="PANTHER" id="PTHR44167:SF24">
    <property type="entry name" value="SERINE_THREONINE-PROTEIN KINASE CHK2"/>
    <property type="match status" value="1"/>
</dbReference>
<dbReference type="SUPFAM" id="SSF56112">
    <property type="entry name" value="Protein kinase-like (PK-like)"/>
    <property type="match status" value="1"/>
</dbReference>
<dbReference type="GO" id="GO:0005524">
    <property type="term" value="F:ATP binding"/>
    <property type="evidence" value="ECO:0007669"/>
    <property type="project" value="InterPro"/>
</dbReference>
<dbReference type="GO" id="GO:0005737">
    <property type="term" value="C:cytoplasm"/>
    <property type="evidence" value="ECO:0007669"/>
    <property type="project" value="TreeGrafter"/>
</dbReference>
<dbReference type="GO" id="GO:0044773">
    <property type="term" value="P:mitotic DNA damage checkpoint signaling"/>
    <property type="evidence" value="ECO:0007669"/>
    <property type="project" value="TreeGrafter"/>
</dbReference>
<dbReference type="GO" id="GO:0004674">
    <property type="term" value="F:protein serine/threonine kinase activity"/>
    <property type="evidence" value="ECO:0007669"/>
    <property type="project" value="TreeGrafter"/>
</dbReference>
<accession>A0A914XW99</accession>
<name>A0A914XW99_9BILA</name>
<protein>
    <submittedName>
        <fullName evidence="3">Protein kinase domain-containing protein</fullName>
    </submittedName>
</protein>
<dbReference type="PANTHER" id="PTHR44167">
    <property type="entry name" value="OVARIAN-SPECIFIC SERINE/THREONINE-PROTEIN KINASE LOK-RELATED"/>
    <property type="match status" value="1"/>
</dbReference>
<dbReference type="InterPro" id="IPR011009">
    <property type="entry name" value="Kinase-like_dom_sf"/>
</dbReference>
<evidence type="ECO:0000313" key="2">
    <source>
        <dbReference type="Proteomes" id="UP000887577"/>
    </source>
</evidence>
<dbReference type="CDD" id="cd00180">
    <property type="entry name" value="PKc"/>
    <property type="match status" value="1"/>
</dbReference>
<dbReference type="AlphaFoldDB" id="A0A914XW99"/>
<dbReference type="Gene3D" id="1.10.510.10">
    <property type="entry name" value="Transferase(Phosphotransferase) domain 1"/>
    <property type="match status" value="1"/>
</dbReference>
<dbReference type="InterPro" id="IPR008271">
    <property type="entry name" value="Ser/Thr_kinase_AS"/>
</dbReference>
<dbReference type="WBParaSite" id="PSU_v2.g10808.t1">
    <property type="protein sequence ID" value="PSU_v2.g10808.t1"/>
    <property type="gene ID" value="PSU_v2.g10808"/>
</dbReference>
<evidence type="ECO:0000313" key="3">
    <source>
        <dbReference type="WBParaSite" id="PSU_v2.g10808.t1"/>
    </source>
</evidence>
<keyword evidence="2" id="KW-1185">Reference proteome</keyword>
<reference evidence="3" key="1">
    <citation type="submission" date="2022-11" db="UniProtKB">
        <authorList>
            <consortium name="WormBaseParasite"/>
        </authorList>
    </citation>
    <scope>IDENTIFICATION</scope>
</reference>
<organism evidence="2 3">
    <name type="scientific">Panagrolaimus superbus</name>
    <dbReference type="NCBI Taxonomy" id="310955"/>
    <lineage>
        <taxon>Eukaryota</taxon>
        <taxon>Metazoa</taxon>
        <taxon>Ecdysozoa</taxon>
        <taxon>Nematoda</taxon>
        <taxon>Chromadorea</taxon>
        <taxon>Rhabditida</taxon>
        <taxon>Tylenchina</taxon>
        <taxon>Panagrolaimomorpha</taxon>
        <taxon>Panagrolaimoidea</taxon>
        <taxon>Panagrolaimidae</taxon>
        <taxon>Panagrolaimus</taxon>
    </lineage>
</organism>
<evidence type="ECO:0000259" key="1">
    <source>
        <dbReference type="PROSITE" id="PS50011"/>
    </source>
</evidence>
<feature type="domain" description="Protein kinase" evidence="1">
    <location>
        <begin position="13"/>
        <end position="216"/>
    </location>
</feature>
<dbReference type="SMART" id="SM00220">
    <property type="entry name" value="S_TKc"/>
    <property type="match status" value="1"/>
</dbReference>
<dbReference type="Proteomes" id="UP000887577">
    <property type="component" value="Unplaced"/>
</dbReference>
<dbReference type="GO" id="GO:0005634">
    <property type="term" value="C:nucleus"/>
    <property type="evidence" value="ECO:0007669"/>
    <property type="project" value="TreeGrafter"/>
</dbReference>
<proteinExistence type="predicted"/>
<dbReference type="PROSITE" id="PS50011">
    <property type="entry name" value="PROTEIN_KINASE_DOM"/>
    <property type="match status" value="1"/>
</dbReference>
<dbReference type="Gene3D" id="3.30.200.20">
    <property type="entry name" value="Phosphorylase Kinase, domain 1"/>
    <property type="match status" value="1"/>
</dbReference>
<dbReference type="InterPro" id="IPR000719">
    <property type="entry name" value="Prot_kinase_dom"/>
</dbReference>
<sequence>MNYIIENIVYNNVYKKNIQDKGNFGKIIPVCKESKKNEKFALKMSKEGELGQIRNEIKILKLFKGKIGSENIINLWGCDETKGYLLLDLAEKDLGDYLKEKEIGEKKVQVIMIQIINGLKFIHHLDVVHGDLKATNILYFGKSKFKICDFGRSFLLKEKKECERDLQNIGYLLKNDFYKSKMDKSPAEFSELFKKLVPNPTVTAEEVYDLLVNMKF</sequence>
<dbReference type="Pfam" id="PF00069">
    <property type="entry name" value="Pkinase"/>
    <property type="match status" value="1"/>
</dbReference>
<dbReference type="PROSITE" id="PS00108">
    <property type="entry name" value="PROTEIN_KINASE_ST"/>
    <property type="match status" value="1"/>
</dbReference>